<name>A0A060M2P4_9BACI</name>
<protein>
    <recommendedName>
        <fullName evidence="4">DUF456 domain-containing protein</fullName>
    </recommendedName>
</protein>
<feature type="transmembrane region" description="Helical" evidence="1">
    <location>
        <begin position="129"/>
        <end position="155"/>
    </location>
</feature>
<sequence>MEILWWLLIVVFFAASYVGLIVPIIPSVLVLWGGFLIYLFGLSGNLSTWFWVGMAVLTIFLLVVDFLANVLFVKRTGGSKWGERMALVGVIIGAFIYPPFGLILVPFVLVLTVELLQQKTFNEAIKIAFASFLAFLSGSFAKAVVQTVMIIWFFIEVWLT</sequence>
<feature type="transmembrane region" description="Helical" evidence="1">
    <location>
        <begin position="7"/>
        <end position="37"/>
    </location>
</feature>
<keyword evidence="1" id="KW-0812">Transmembrane</keyword>
<keyword evidence="1" id="KW-0472">Membrane</keyword>
<dbReference type="PANTHER" id="PTHR39165:SF1">
    <property type="entry name" value="DUF456 DOMAIN-CONTAINING PROTEIN"/>
    <property type="match status" value="1"/>
</dbReference>
<feature type="transmembrane region" description="Helical" evidence="1">
    <location>
        <begin position="85"/>
        <end position="109"/>
    </location>
</feature>
<evidence type="ECO:0008006" key="4">
    <source>
        <dbReference type="Google" id="ProtNLM"/>
    </source>
</evidence>
<dbReference type="KEGG" id="ble:BleG1_3753"/>
<accession>A0A060M2P4</accession>
<dbReference type="EMBL" id="CP003923">
    <property type="protein sequence ID" value="AIC96300.1"/>
    <property type="molecule type" value="Genomic_DNA"/>
</dbReference>
<dbReference type="InterPro" id="IPR007403">
    <property type="entry name" value="DUF456"/>
</dbReference>
<dbReference type="HOGENOM" id="CLU_109297_1_0_9"/>
<evidence type="ECO:0000256" key="1">
    <source>
        <dbReference type="SAM" id="Phobius"/>
    </source>
</evidence>
<keyword evidence="1" id="KW-1133">Transmembrane helix</keyword>
<reference evidence="2 3" key="1">
    <citation type="journal article" date="2014" name="Gene">
        <title>A comparative genomic analysis of the alkalitolerant soil bacterium Bacillus lehensis G1.</title>
        <authorList>
            <person name="Noor Y.M."/>
            <person name="Samsulrizal N.H."/>
            <person name="Jema'on N.A."/>
            <person name="Low K.O."/>
            <person name="Ramli A.N."/>
            <person name="Alias N.I."/>
            <person name="Damis S.I."/>
            <person name="Fuzi S.F."/>
            <person name="Isa M.N."/>
            <person name="Murad A.M."/>
            <person name="Raih M.F."/>
            <person name="Bakar F.D."/>
            <person name="Najimudin N."/>
            <person name="Mahadi N.M."/>
            <person name="Illias R.M."/>
        </authorList>
    </citation>
    <scope>NUCLEOTIDE SEQUENCE [LARGE SCALE GENOMIC DNA]</scope>
    <source>
        <strain evidence="2 3">G1</strain>
    </source>
</reference>
<dbReference type="AlphaFoldDB" id="A0A060M2P4"/>
<gene>
    <name evidence="2" type="ORF">BleG1_3753</name>
</gene>
<dbReference type="RefSeq" id="WP_038484153.1">
    <property type="nucleotide sequence ID" value="NZ_CP003923.1"/>
</dbReference>
<feature type="transmembrane region" description="Helical" evidence="1">
    <location>
        <begin position="49"/>
        <end position="73"/>
    </location>
</feature>
<organism evidence="2 3">
    <name type="scientific">Shouchella lehensis G1</name>
    <dbReference type="NCBI Taxonomy" id="1246626"/>
    <lineage>
        <taxon>Bacteria</taxon>
        <taxon>Bacillati</taxon>
        <taxon>Bacillota</taxon>
        <taxon>Bacilli</taxon>
        <taxon>Bacillales</taxon>
        <taxon>Bacillaceae</taxon>
        <taxon>Shouchella</taxon>
    </lineage>
</organism>
<dbReference type="Pfam" id="PF04306">
    <property type="entry name" value="DUF456"/>
    <property type="match status" value="1"/>
</dbReference>
<dbReference type="Proteomes" id="UP000027142">
    <property type="component" value="Chromosome"/>
</dbReference>
<dbReference type="PANTHER" id="PTHR39165">
    <property type="entry name" value="IG HYPOTHETICAL 17883"/>
    <property type="match status" value="1"/>
</dbReference>
<evidence type="ECO:0000313" key="2">
    <source>
        <dbReference type="EMBL" id="AIC96300.1"/>
    </source>
</evidence>
<keyword evidence="3" id="KW-1185">Reference proteome</keyword>
<dbReference type="OrthoDB" id="9808460at2"/>
<evidence type="ECO:0000313" key="3">
    <source>
        <dbReference type="Proteomes" id="UP000027142"/>
    </source>
</evidence>
<dbReference type="PATRIC" id="fig|1246626.3.peg.3747"/>
<dbReference type="eggNOG" id="COG2839">
    <property type="taxonomic scope" value="Bacteria"/>
</dbReference>
<dbReference type="STRING" id="1246626.BleG1_3753"/>
<proteinExistence type="predicted"/>